<evidence type="ECO:0000256" key="1">
    <source>
        <dbReference type="SAM" id="MobiDB-lite"/>
    </source>
</evidence>
<dbReference type="STRING" id="402600.SAMN05216188_12167"/>
<keyword evidence="2" id="KW-0472">Membrane</keyword>
<evidence type="ECO:0000313" key="3">
    <source>
        <dbReference type="EMBL" id="SES07839.1"/>
    </source>
</evidence>
<accession>A0A1H9UER3</accession>
<sequence>MPESARTVVAGRLFHAVLLATLLISAVSLFGFALPVLVAAADTAAYRSVPRQVTAFALLVAVLGTAAVLLVRRRPWGWSRWVLLALVGAASALAVTGVHEAHLVSEAEWSYGVIGWFGVLLLLDRGVAATAAFLGAHVAFSFAHTAGQGQDVRGLAVVTVLVLGYQLPVVAAAAVLGRLAAETERAALDREQADTAEAVAVRVHEDRRARYAAVLPLLADLADGRADLTDDRVRARYAVEAARMRRLFAEHDDVPDPLTHELRSCVEVAERRGVSVLFATWGEHRTPPLPVRRSLVGAVTGVLATARTKAKVTVMGSPSAVTVSVVADGVETSVPDDPGTDDPGTDDPGTDDPGTDDLGTVTVSSMTEAERVWVEATWHVTA</sequence>
<proteinExistence type="predicted"/>
<dbReference type="RefSeq" id="WP_089958585.1">
    <property type="nucleotide sequence ID" value="NZ_FOFR01000021.1"/>
</dbReference>
<name>A0A1H9UER3_9PSEU</name>
<feature type="transmembrane region" description="Helical" evidence="2">
    <location>
        <begin position="116"/>
        <end position="143"/>
    </location>
</feature>
<keyword evidence="2" id="KW-1133">Transmembrane helix</keyword>
<evidence type="ECO:0000256" key="2">
    <source>
        <dbReference type="SAM" id="Phobius"/>
    </source>
</evidence>
<gene>
    <name evidence="3" type="ORF">SAMN05216188_12167</name>
</gene>
<organism evidence="3 4">
    <name type="scientific">Lentzea xinjiangensis</name>
    <dbReference type="NCBI Taxonomy" id="402600"/>
    <lineage>
        <taxon>Bacteria</taxon>
        <taxon>Bacillati</taxon>
        <taxon>Actinomycetota</taxon>
        <taxon>Actinomycetes</taxon>
        <taxon>Pseudonocardiales</taxon>
        <taxon>Pseudonocardiaceae</taxon>
        <taxon>Lentzea</taxon>
    </lineage>
</organism>
<dbReference type="Proteomes" id="UP000199352">
    <property type="component" value="Unassembled WGS sequence"/>
</dbReference>
<dbReference type="AlphaFoldDB" id="A0A1H9UER3"/>
<feature type="region of interest" description="Disordered" evidence="1">
    <location>
        <begin position="331"/>
        <end position="360"/>
    </location>
</feature>
<protein>
    <recommendedName>
        <fullName evidence="5">Signal transduction histidine kinase</fullName>
    </recommendedName>
</protein>
<dbReference type="OrthoDB" id="5125370at2"/>
<feature type="compositionally biased region" description="Acidic residues" evidence="1">
    <location>
        <begin position="338"/>
        <end position="355"/>
    </location>
</feature>
<feature type="transmembrane region" description="Helical" evidence="2">
    <location>
        <begin position="12"/>
        <end position="41"/>
    </location>
</feature>
<dbReference type="EMBL" id="FOFR01000021">
    <property type="protein sequence ID" value="SES07839.1"/>
    <property type="molecule type" value="Genomic_DNA"/>
</dbReference>
<evidence type="ECO:0008006" key="5">
    <source>
        <dbReference type="Google" id="ProtNLM"/>
    </source>
</evidence>
<feature type="transmembrane region" description="Helical" evidence="2">
    <location>
        <begin position="78"/>
        <end position="96"/>
    </location>
</feature>
<keyword evidence="2" id="KW-0812">Transmembrane</keyword>
<feature type="transmembrane region" description="Helical" evidence="2">
    <location>
        <begin position="53"/>
        <end position="71"/>
    </location>
</feature>
<reference evidence="4" key="1">
    <citation type="submission" date="2016-10" db="EMBL/GenBank/DDBJ databases">
        <authorList>
            <person name="Varghese N."/>
            <person name="Submissions S."/>
        </authorList>
    </citation>
    <scope>NUCLEOTIDE SEQUENCE [LARGE SCALE GENOMIC DNA]</scope>
    <source>
        <strain evidence="4">CGMCC 4.3525</strain>
    </source>
</reference>
<feature type="transmembrane region" description="Helical" evidence="2">
    <location>
        <begin position="155"/>
        <end position="176"/>
    </location>
</feature>
<evidence type="ECO:0000313" key="4">
    <source>
        <dbReference type="Proteomes" id="UP000199352"/>
    </source>
</evidence>
<keyword evidence="4" id="KW-1185">Reference proteome</keyword>